<keyword evidence="2" id="KW-1185">Reference proteome</keyword>
<dbReference type="OrthoDB" id="5196399at2"/>
<proteinExistence type="predicted"/>
<accession>A0A4Q9KJW3</accession>
<reference evidence="1 2" key="1">
    <citation type="submission" date="2019-01" db="EMBL/GenBank/DDBJ databases">
        <title>Lactibacter flavus gen. nov., sp. nov., a novel bacterium of the family Propionibacteriaceae isolated from raw milk and dairy products.</title>
        <authorList>
            <person name="Huptas C."/>
            <person name="Wenning M."/>
            <person name="Breitenwieser F."/>
            <person name="Doll E."/>
            <person name="Von Neubeck M."/>
            <person name="Busse H.-J."/>
            <person name="Scherer S."/>
        </authorList>
    </citation>
    <scope>NUCLEOTIDE SEQUENCE [LARGE SCALE GENOMIC DNA]</scope>
    <source>
        <strain evidence="1 2">DSM 22130</strain>
    </source>
</reference>
<gene>
    <name evidence="1" type="ORF">ET996_10605</name>
</gene>
<dbReference type="EMBL" id="SDMR01000013">
    <property type="protein sequence ID" value="TBT94455.1"/>
    <property type="molecule type" value="Genomic_DNA"/>
</dbReference>
<evidence type="ECO:0000313" key="2">
    <source>
        <dbReference type="Proteomes" id="UP000291933"/>
    </source>
</evidence>
<sequence>MRFRNHHAGCCGFNPTRPDGSEWTHVLTLHDGSTVHADTPEEIIEELVPGFTSLDEQGRLRARVRLSERVAAASQEVRINAAIAQGILDPADPDSAALIDVLRADKGQSMLLETEDDPGVQAAWQPEPTLVLLATRYAPHTDYPPVTGNVSYIDPSTDAALLASLNRAQIFDYWTSAT</sequence>
<name>A0A4Q9KJW3_PROTD</name>
<protein>
    <submittedName>
        <fullName evidence="1">Uncharacterized protein</fullName>
    </submittedName>
</protein>
<comment type="caution">
    <text evidence="1">The sequence shown here is derived from an EMBL/GenBank/DDBJ whole genome shotgun (WGS) entry which is preliminary data.</text>
</comment>
<dbReference type="RefSeq" id="WP_131172535.1">
    <property type="nucleotide sequence ID" value="NZ_FXTL01000013.1"/>
</dbReference>
<dbReference type="AlphaFoldDB" id="A0A4Q9KJW3"/>
<evidence type="ECO:0000313" key="1">
    <source>
        <dbReference type="EMBL" id="TBT94455.1"/>
    </source>
</evidence>
<dbReference type="Proteomes" id="UP000291933">
    <property type="component" value="Unassembled WGS sequence"/>
</dbReference>
<organism evidence="1 2">
    <name type="scientific">Propioniciclava tarda</name>
    <dbReference type="NCBI Taxonomy" id="433330"/>
    <lineage>
        <taxon>Bacteria</taxon>
        <taxon>Bacillati</taxon>
        <taxon>Actinomycetota</taxon>
        <taxon>Actinomycetes</taxon>
        <taxon>Propionibacteriales</taxon>
        <taxon>Propionibacteriaceae</taxon>
        <taxon>Propioniciclava</taxon>
    </lineage>
</organism>